<sequence length="291" mass="33810">MMLSSSLCWVIWKFLHLLIPGENRAMSPAPLVIILSRFLIRLSELSFIVFGVLIFPSIRCESLVCDSRFSTDVCLSDSGFGGVSQVRDPKHPWPPPGFFLFDEQSGRGWCIVIVRLSLVVIICGWFRFIIVQMLEQKEIMMMRNGWDWVLLDPKYKGRIQGSGDSKERRWKMMLFLQHNNLELKLYGFQSKRMSMPWITTMEHVISCSGSVWDGLRCNRWIASNDLFQDKRRLLTKVESHMKDLTRPRKMWRKASKSAYPTNALGNIVLSLLKVFLNNVFVVIYVPCDLLH</sequence>
<feature type="transmembrane region" description="Helical" evidence="1">
    <location>
        <begin position="106"/>
        <end position="134"/>
    </location>
</feature>
<keyword evidence="1" id="KW-0812">Transmembrane</keyword>
<evidence type="ECO:0000313" key="2">
    <source>
        <dbReference type="EMBL" id="CAF1954059.1"/>
    </source>
</evidence>
<accession>A0A816LI03</accession>
<keyword evidence="1" id="KW-1133">Transmembrane helix</keyword>
<evidence type="ECO:0000256" key="1">
    <source>
        <dbReference type="SAM" id="Phobius"/>
    </source>
</evidence>
<dbReference type="EMBL" id="HG994371">
    <property type="protein sequence ID" value="CAF1954059.1"/>
    <property type="molecule type" value="Genomic_DNA"/>
</dbReference>
<name>A0A816LI03_BRANA</name>
<dbReference type="Proteomes" id="UP001295469">
    <property type="component" value="Chromosome C07"/>
</dbReference>
<gene>
    <name evidence="2" type="ORF">DARMORV10_C07P06770.1</name>
</gene>
<keyword evidence="1" id="KW-0472">Membrane</keyword>
<dbReference type="AlphaFoldDB" id="A0A816LI03"/>
<feature type="transmembrane region" description="Helical" evidence="1">
    <location>
        <begin position="263"/>
        <end position="285"/>
    </location>
</feature>
<organism evidence="2">
    <name type="scientific">Brassica napus</name>
    <name type="common">Rape</name>
    <dbReference type="NCBI Taxonomy" id="3708"/>
    <lineage>
        <taxon>Eukaryota</taxon>
        <taxon>Viridiplantae</taxon>
        <taxon>Streptophyta</taxon>
        <taxon>Embryophyta</taxon>
        <taxon>Tracheophyta</taxon>
        <taxon>Spermatophyta</taxon>
        <taxon>Magnoliopsida</taxon>
        <taxon>eudicotyledons</taxon>
        <taxon>Gunneridae</taxon>
        <taxon>Pentapetalae</taxon>
        <taxon>rosids</taxon>
        <taxon>malvids</taxon>
        <taxon>Brassicales</taxon>
        <taxon>Brassicaceae</taxon>
        <taxon>Brassiceae</taxon>
        <taxon>Brassica</taxon>
    </lineage>
</organism>
<protein>
    <submittedName>
        <fullName evidence="2">(rape) hypothetical protein</fullName>
    </submittedName>
</protein>
<reference evidence="2" key="1">
    <citation type="submission" date="2021-01" db="EMBL/GenBank/DDBJ databases">
        <authorList>
            <consortium name="Genoscope - CEA"/>
            <person name="William W."/>
        </authorList>
    </citation>
    <scope>NUCLEOTIDE SEQUENCE</scope>
</reference>
<proteinExistence type="predicted"/>